<organism evidence="1 2">
    <name type="scientific">Immersiella caudata</name>
    <dbReference type="NCBI Taxonomy" id="314043"/>
    <lineage>
        <taxon>Eukaryota</taxon>
        <taxon>Fungi</taxon>
        <taxon>Dikarya</taxon>
        <taxon>Ascomycota</taxon>
        <taxon>Pezizomycotina</taxon>
        <taxon>Sordariomycetes</taxon>
        <taxon>Sordariomycetidae</taxon>
        <taxon>Sordariales</taxon>
        <taxon>Lasiosphaeriaceae</taxon>
        <taxon>Immersiella</taxon>
    </lineage>
</organism>
<dbReference type="Proteomes" id="UP001175000">
    <property type="component" value="Unassembled WGS sequence"/>
</dbReference>
<reference evidence="1" key="1">
    <citation type="submission" date="2023-06" db="EMBL/GenBank/DDBJ databases">
        <title>Genome-scale phylogeny and comparative genomics of the fungal order Sordariales.</title>
        <authorList>
            <consortium name="Lawrence Berkeley National Laboratory"/>
            <person name="Hensen N."/>
            <person name="Bonometti L."/>
            <person name="Westerberg I."/>
            <person name="Brannstrom I.O."/>
            <person name="Guillou S."/>
            <person name="Cros-Aarteil S."/>
            <person name="Calhoun S."/>
            <person name="Haridas S."/>
            <person name="Kuo A."/>
            <person name="Mondo S."/>
            <person name="Pangilinan J."/>
            <person name="Riley R."/>
            <person name="Labutti K."/>
            <person name="Andreopoulos B."/>
            <person name="Lipzen A."/>
            <person name="Chen C."/>
            <person name="Yanf M."/>
            <person name="Daum C."/>
            <person name="Ng V."/>
            <person name="Clum A."/>
            <person name="Steindorff A."/>
            <person name="Ohm R."/>
            <person name="Martin F."/>
            <person name="Silar P."/>
            <person name="Natvig D."/>
            <person name="Lalanne C."/>
            <person name="Gautier V."/>
            <person name="Ament-Velasquez S.L."/>
            <person name="Kruys A."/>
            <person name="Hutchinson M.I."/>
            <person name="Powell A.J."/>
            <person name="Barry K."/>
            <person name="Miller A.N."/>
            <person name="Grigoriev I.V."/>
            <person name="Debuchy R."/>
            <person name="Gladieux P."/>
            <person name="Thoren M.H."/>
            <person name="Johannesson H."/>
        </authorList>
    </citation>
    <scope>NUCLEOTIDE SEQUENCE</scope>
    <source>
        <strain evidence="1">CBS 606.72</strain>
    </source>
</reference>
<protein>
    <submittedName>
        <fullName evidence="1">Uncharacterized protein</fullName>
    </submittedName>
</protein>
<evidence type="ECO:0000313" key="2">
    <source>
        <dbReference type="Proteomes" id="UP001175000"/>
    </source>
</evidence>
<gene>
    <name evidence="1" type="ORF">B0T14DRAFT_429225</name>
</gene>
<name>A0AA39WPH2_9PEZI</name>
<proteinExistence type="predicted"/>
<keyword evidence="2" id="KW-1185">Reference proteome</keyword>
<sequence>MPENIEDVQVLQVIFAPRAVDMSRLRGRLSDEEIEAAVERFYINTELYLQPGMLQPLGMVRMYGEDWRLNAMGIYYRHYFSPHWVTDGRKLWIPSFEGIDWTVTAEKHRRERAATIVRHVLDNEKWEKSEYAWDADAWADVFGKMRDDPAVAVDKRRCYFWEGTYREVSRLMVKEDDTKIRYRTPDAVFGLATCKDQAYQLPPELEPDRLRALMAQPACNLASDPYLGGAALGFPFAVYEAKGWAGDPRVARWQACTAGMVYLNMLEALALKPGCEEGSYQEVDGRNWQVFALTSFGAHWHVLVGYKRPRRADEYAGFEGMSDEVFIFQRLWSARVVTERKAWELLSLVDQIHEWGVTHFRDRVIRHLRRWHDFSDASYKKNAEALLTVPEPYVDTETGELIWSLLDPELPDWADQLEAPTKAKLKAEFQARSVEEFVAQGWTPPGLEADKLLLFAQSIRDTRNGIRLLGTRAYPYDDDMNDPESSTLVELSPAVVSEIIEASSRKRRRTRKD</sequence>
<dbReference type="AlphaFoldDB" id="A0AA39WPH2"/>
<dbReference type="EMBL" id="JAULSU010000004">
    <property type="protein sequence ID" value="KAK0619141.1"/>
    <property type="molecule type" value="Genomic_DNA"/>
</dbReference>
<accession>A0AA39WPH2</accession>
<comment type="caution">
    <text evidence="1">The sequence shown here is derived from an EMBL/GenBank/DDBJ whole genome shotgun (WGS) entry which is preliminary data.</text>
</comment>
<evidence type="ECO:0000313" key="1">
    <source>
        <dbReference type="EMBL" id="KAK0619141.1"/>
    </source>
</evidence>